<organism evidence="4 5">
    <name type="scientific">Ahniella affigens</name>
    <dbReference type="NCBI Taxonomy" id="2021234"/>
    <lineage>
        <taxon>Bacteria</taxon>
        <taxon>Pseudomonadati</taxon>
        <taxon>Pseudomonadota</taxon>
        <taxon>Gammaproteobacteria</taxon>
        <taxon>Lysobacterales</taxon>
        <taxon>Rhodanobacteraceae</taxon>
        <taxon>Ahniella</taxon>
    </lineage>
</organism>
<reference evidence="4 5" key="1">
    <citation type="submission" date="2018-03" db="EMBL/GenBank/DDBJ databases">
        <title>Ahniella affigens gen. nov., sp. nov., a gammaproteobacterium isolated from sandy soil near a stream.</title>
        <authorList>
            <person name="Ko Y."/>
            <person name="Kim J.-H."/>
        </authorList>
    </citation>
    <scope>NUCLEOTIDE SEQUENCE [LARGE SCALE GENOMIC DNA]</scope>
    <source>
        <strain evidence="4 5">D13</strain>
    </source>
</reference>
<sequence length="290" mass="31133">MNKRYTIGLCGLTARDARLIEIVIARAPNPKYTVRVGDSASIGRCELAIVDTQAPQAADALAKMRSLNPHLVVIEIAEQAGASVSGYRVQRSSLLLMILRTVERAIEDRLANGAGSGTATINQLRALPDTIVEPAAGHNDRAAQAGVSLQPLAALIVDDSLAVRTQLETVLARVGITAHSADGAEAALKQVAQHNFDLIFLDVVMPGIDGYELCRRIKQNSYTRKIPILMLTSRSSPFDRARGALAGCDAYLVKPITSQVFFASVDKVLNKYAQGNRDTLAARGYRVVTA</sequence>
<dbReference type="PROSITE" id="PS50110">
    <property type="entry name" value="RESPONSE_REGULATORY"/>
    <property type="match status" value="1"/>
</dbReference>
<dbReference type="RefSeq" id="WP_106892608.1">
    <property type="nucleotide sequence ID" value="NZ_CP027860.1"/>
</dbReference>
<dbReference type="SUPFAM" id="SSF52172">
    <property type="entry name" value="CheY-like"/>
    <property type="match status" value="1"/>
</dbReference>
<name>A0A2P1PV20_9GAMM</name>
<dbReference type="OrthoDB" id="9800897at2"/>
<dbReference type="SMART" id="SM00448">
    <property type="entry name" value="REC"/>
    <property type="match status" value="1"/>
</dbReference>
<proteinExistence type="predicted"/>
<evidence type="ECO:0000256" key="1">
    <source>
        <dbReference type="ARBA" id="ARBA00022553"/>
    </source>
</evidence>
<dbReference type="KEGG" id="xba:C7S18_16495"/>
<evidence type="ECO:0000313" key="4">
    <source>
        <dbReference type="EMBL" id="AVP98688.1"/>
    </source>
</evidence>
<protein>
    <recommendedName>
        <fullName evidence="3">Response regulatory domain-containing protein</fullName>
    </recommendedName>
</protein>
<evidence type="ECO:0000259" key="3">
    <source>
        <dbReference type="PROSITE" id="PS50110"/>
    </source>
</evidence>
<feature type="domain" description="Response regulatory" evidence="3">
    <location>
        <begin position="153"/>
        <end position="269"/>
    </location>
</feature>
<evidence type="ECO:0000256" key="2">
    <source>
        <dbReference type="PROSITE-ProRule" id="PRU00169"/>
    </source>
</evidence>
<accession>A0A2P1PV20</accession>
<dbReference type="Pfam" id="PF00072">
    <property type="entry name" value="Response_reg"/>
    <property type="match status" value="1"/>
</dbReference>
<dbReference type="PANTHER" id="PTHR44591:SF3">
    <property type="entry name" value="RESPONSE REGULATORY DOMAIN-CONTAINING PROTEIN"/>
    <property type="match status" value="1"/>
</dbReference>
<dbReference type="PANTHER" id="PTHR44591">
    <property type="entry name" value="STRESS RESPONSE REGULATOR PROTEIN 1"/>
    <property type="match status" value="1"/>
</dbReference>
<keyword evidence="1 2" id="KW-0597">Phosphoprotein</keyword>
<dbReference type="Gene3D" id="3.40.50.2300">
    <property type="match status" value="1"/>
</dbReference>
<dbReference type="AlphaFoldDB" id="A0A2P1PV20"/>
<evidence type="ECO:0000313" key="5">
    <source>
        <dbReference type="Proteomes" id="UP000241074"/>
    </source>
</evidence>
<reference evidence="4 5" key="2">
    <citation type="submission" date="2018-03" db="EMBL/GenBank/DDBJ databases">
        <authorList>
            <person name="Keele B.F."/>
        </authorList>
    </citation>
    <scope>NUCLEOTIDE SEQUENCE [LARGE SCALE GENOMIC DNA]</scope>
    <source>
        <strain evidence="4 5">D13</strain>
    </source>
</reference>
<dbReference type="Proteomes" id="UP000241074">
    <property type="component" value="Chromosome"/>
</dbReference>
<dbReference type="InterPro" id="IPR050595">
    <property type="entry name" value="Bact_response_regulator"/>
</dbReference>
<dbReference type="InterPro" id="IPR001789">
    <property type="entry name" value="Sig_transdc_resp-reg_receiver"/>
</dbReference>
<gene>
    <name evidence="4" type="ORF">C7S18_16495</name>
</gene>
<feature type="modified residue" description="4-aspartylphosphate" evidence="2">
    <location>
        <position position="202"/>
    </location>
</feature>
<keyword evidence="5" id="KW-1185">Reference proteome</keyword>
<dbReference type="GO" id="GO:0000160">
    <property type="term" value="P:phosphorelay signal transduction system"/>
    <property type="evidence" value="ECO:0007669"/>
    <property type="project" value="InterPro"/>
</dbReference>
<dbReference type="EMBL" id="CP027860">
    <property type="protein sequence ID" value="AVP98688.1"/>
    <property type="molecule type" value="Genomic_DNA"/>
</dbReference>
<dbReference type="InterPro" id="IPR011006">
    <property type="entry name" value="CheY-like_superfamily"/>
</dbReference>